<accession>A0A9J7IJ54</accession>
<keyword evidence="2" id="KW-0472">Membrane</keyword>
<dbReference type="AlphaFoldDB" id="A0A9J7IJ54"/>
<feature type="compositionally biased region" description="Basic residues" evidence="1">
    <location>
        <begin position="146"/>
        <end position="157"/>
    </location>
</feature>
<feature type="signal peptide" evidence="3">
    <location>
        <begin position="1"/>
        <end position="19"/>
    </location>
</feature>
<dbReference type="GeneID" id="111349971"/>
<dbReference type="KEGG" id="sliu:111349971"/>
<sequence length="381" mass="43222">MASKYFLVFLLLFCYEVQSASILEQGYEYFVNLGKNFAPNLLSILECVGQNEAWECAREKAGKMLDGFEDEVEKERRSWEEEADAEIRTSGRSIEEMPSKIGREITDSLGSLTTIVERGMARALGKKHHEGGGIDSITISTGGDKKKMKKKKPKPPKIHLIHPVMMPLRKAPKEEKGRNFGSGVQSWVIGERSLPAQENATEVSRGLVTDFWAMGQNALDSLAEHVVENENLENGIKDRSSVEEQRGKKKKKKKAILKLLILGAVIKAKIGTLLQILTYKLQIKFFIVAVLGLAINLARLWIDLKNKHSQQPQKIIYYEHAQHQHHYDHEEEEHGWGPWSRSILPDEVSMEESEADASEVSPYKAQERNPLVYSRPYLTRV</sequence>
<keyword evidence="3" id="KW-0732">Signal</keyword>
<evidence type="ECO:0000256" key="2">
    <source>
        <dbReference type="SAM" id="Phobius"/>
    </source>
</evidence>
<keyword evidence="2" id="KW-0812">Transmembrane</keyword>
<gene>
    <name evidence="5" type="primary">LOC111349971</name>
</gene>
<name>A0A9J7IJ54_SPOLT</name>
<evidence type="ECO:0000313" key="4">
    <source>
        <dbReference type="Proteomes" id="UP000301870"/>
    </source>
</evidence>
<dbReference type="RefSeq" id="XP_022817106.1">
    <property type="nucleotide sequence ID" value="XM_022961338.1"/>
</dbReference>
<keyword evidence="2" id="KW-1133">Transmembrane helix</keyword>
<reference evidence="5" key="1">
    <citation type="submission" date="2025-08" db="UniProtKB">
        <authorList>
            <consortium name="RefSeq"/>
        </authorList>
    </citation>
    <scope>IDENTIFICATION</scope>
    <source>
        <strain evidence="5">Ishihara</strain>
        <tissue evidence="5">Whole body</tissue>
    </source>
</reference>
<organism evidence="4 5">
    <name type="scientific">Spodoptera litura</name>
    <name type="common">Asian cotton leafworm</name>
    <dbReference type="NCBI Taxonomy" id="69820"/>
    <lineage>
        <taxon>Eukaryota</taxon>
        <taxon>Metazoa</taxon>
        <taxon>Ecdysozoa</taxon>
        <taxon>Arthropoda</taxon>
        <taxon>Hexapoda</taxon>
        <taxon>Insecta</taxon>
        <taxon>Pterygota</taxon>
        <taxon>Neoptera</taxon>
        <taxon>Endopterygota</taxon>
        <taxon>Lepidoptera</taxon>
        <taxon>Glossata</taxon>
        <taxon>Ditrysia</taxon>
        <taxon>Noctuoidea</taxon>
        <taxon>Noctuidae</taxon>
        <taxon>Amphipyrinae</taxon>
        <taxon>Spodoptera</taxon>
    </lineage>
</organism>
<dbReference type="Proteomes" id="UP000301870">
    <property type="component" value="Chromosome 10"/>
</dbReference>
<evidence type="ECO:0000256" key="3">
    <source>
        <dbReference type="SAM" id="SignalP"/>
    </source>
</evidence>
<protein>
    <submittedName>
        <fullName evidence="5">Uncharacterized protein LOC111349971 isoform X1</fullName>
    </submittedName>
</protein>
<feature type="transmembrane region" description="Helical" evidence="2">
    <location>
        <begin position="283"/>
        <end position="302"/>
    </location>
</feature>
<keyword evidence="4" id="KW-1185">Reference proteome</keyword>
<dbReference type="OrthoDB" id="7429417at2759"/>
<evidence type="ECO:0000256" key="1">
    <source>
        <dbReference type="SAM" id="MobiDB-lite"/>
    </source>
</evidence>
<evidence type="ECO:0000313" key="5">
    <source>
        <dbReference type="RefSeq" id="XP_022817106.1"/>
    </source>
</evidence>
<feature type="transmembrane region" description="Helical" evidence="2">
    <location>
        <begin position="255"/>
        <end position="277"/>
    </location>
</feature>
<feature type="region of interest" description="Disordered" evidence="1">
    <location>
        <begin position="124"/>
        <end position="157"/>
    </location>
</feature>
<feature type="chain" id="PRO_5039904094" evidence="3">
    <location>
        <begin position="20"/>
        <end position="381"/>
    </location>
</feature>
<proteinExistence type="predicted"/>